<evidence type="ECO:0000313" key="10">
    <source>
        <dbReference type="Proteomes" id="UP000231214"/>
    </source>
</evidence>
<comment type="subunit">
    <text evidence="7">Part of the 50S ribosomal subunit. Forms a cluster with proteins L14 and L19.</text>
</comment>
<evidence type="ECO:0000256" key="1">
    <source>
        <dbReference type="ARBA" id="ARBA00006540"/>
    </source>
</evidence>
<dbReference type="InterPro" id="IPR000597">
    <property type="entry name" value="Ribosomal_uL3"/>
</dbReference>
<dbReference type="Proteomes" id="UP000231214">
    <property type="component" value="Unassembled WGS sequence"/>
</dbReference>
<evidence type="ECO:0000256" key="3">
    <source>
        <dbReference type="ARBA" id="ARBA00022884"/>
    </source>
</evidence>
<name>A0A2M6XB04_9BACT</name>
<dbReference type="EMBL" id="PEZK01000026">
    <property type="protein sequence ID" value="PIU02179.1"/>
    <property type="molecule type" value="Genomic_DNA"/>
</dbReference>
<protein>
    <recommendedName>
        <fullName evidence="6 7">Large ribosomal subunit protein uL3</fullName>
    </recommendedName>
</protein>
<evidence type="ECO:0000256" key="4">
    <source>
        <dbReference type="ARBA" id="ARBA00022980"/>
    </source>
</evidence>
<evidence type="ECO:0000256" key="6">
    <source>
        <dbReference type="ARBA" id="ARBA00035243"/>
    </source>
</evidence>
<comment type="similarity">
    <text evidence="1 7">Belongs to the universal ribosomal protein uL3 family.</text>
</comment>
<dbReference type="PANTHER" id="PTHR11229">
    <property type="entry name" value="50S RIBOSOMAL PROTEIN L3"/>
    <property type="match status" value="1"/>
</dbReference>
<accession>A0A2M6XB04</accession>
<dbReference type="SUPFAM" id="SSF50447">
    <property type="entry name" value="Translation proteins"/>
    <property type="match status" value="1"/>
</dbReference>
<dbReference type="FunFam" id="2.40.30.10:FF:000004">
    <property type="entry name" value="50S ribosomal protein L3"/>
    <property type="match status" value="1"/>
</dbReference>
<evidence type="ECO:0000256" key="2">
    <source>
        <dbReference type="ARBA" id="ARBA00022730"/>
    </source>
</evidence>
<evidence type="ECO:0000313" key="9">
    <source>
        <dbReference type="EMBL" id="PIU02179.1"/>
    </source>
</evidence>
<dbReference type="Gene3D" id="3.30.160.810">
    <property type="match status" value="1"/>
</dbReference>
<sequence length="213" mass="23035">MINAILGQKLETVQQFSGKGKRLPVTAVKAGPCVVVQVRTEAKDGYQAVQLGWGEKDLSRTTKPLQGHFQGAKLTKAPLFLQEIRVDSPQNLRPGDPVKPETIFKPGDDVKVTGWSKGKGFAGVVKRWGFKGGPRTHGQSDRERAPGSIGLGTTPGRIFKGKKMAGRLGNRRVTVKGLQIVTVDPDKQILEIKGLLPGHPGSFLIITKEDAKN</sequence>
<evidence type="ECO:0000256" key="7">
    <source>
        <dbReference type="HAMAP-Rule" id="MF_01325"/>
    </source>
</evidence>
<dbReference type="Pfam" id="PF00297">
    <property type="entry name" value="Ribosomal_L3"/>
    <property type="match status" value="1"/>
</dbReference>
<dbReference type="PANTHER" id="PTHR11229:SF16">
    <property type="entry name" value="LARGE RIBOSOMAL SUBUNIT PROTEIN UL3C"/>
    <property type="match status" value="1"/>
</dbReference>
<dbReference type="NCBIfam" id="TIGR03625">
    <property type="entry name" value="L3_bact"/>
    <property type="match status" value="1"/>
</dbReference>
<dbReference type="GO" id="GO:0006412">
    <property type="term" value="P:translation"/>
    <property type="evidence" value="ECO:0007669"/>
    <property type="project" value="UniProtKB-UniRule"/>
</dbReference>
<dbReference type="InterPro" id="IPR019927">
    <property type="entry name" value="Ribosomal_uL3_bac/org-type"/>
</dbReference>
<comment type="function">
    <text evidence="7">One of the primary rRNA binding proteins, it binds directly near the 3'-end of the 23S rRNA, where it nucleates assembly of the 50S subunit.</text>
</comment>
<keyword evidence="5 7" id="KW-0687">Ribonucleoprotein</keyword>
<comment type="caution">
    <text evidence="9">The sequence shown here is derived from an EMBL/GenBank/DDBJ whole genome shotgun (WGS) entry which is preliminary data.</text>
</comment>
<dbReference type="GO" id="GO:0003735">
    <property type="term" value="F:structural constituent of ribosome"/>
    <property type="evidence" value="ECO:0007669"/>
    <property type="project" value="UniProtKB-UniRule"/>
</dbReference>
<evidence type="ECO:0000256" key="5">
    <source>
        <dbReference type="ARBA" id="ARBA00023274"/>
    </source>
</evidence>
<dbReference type="GO" id="GO:0019843">
    <property type="term" value="F:rRNA binding"/>
    <property type="evidence" value="ECO:0007669"/>
    <property type="project" value="UniProtKB-UniRule"/>
</dbReference>
<keyword evidence="2 7" id="KW-0699">rRNA-binding</keyword>
<evidence type="ECO:0000256" key="8">
    <source>
        <dbReference type="SAM" id="MobiDB-lite"/>
    </source>
</evidence>
<proteinExistence type="inferred from homology"/>
<dbReference type="InterPro" id="IPR009000">
    <property type="entry name" value="Transl_B-barrel_sf"/>
</dbReference>
<keyword evidence="4 7" id="KW-0689">Ribosomal protein</keyword>
<keyword evidence="3 7" id="KW-0694">RNA-binding</keyword>
<dbReference type="Gene3D" id="2.40.30.10">
    <property type="entry name" value="Translation factors"/>
    <property type="match status" value="1"/>
</dbReference>
<feature type="region of interest" description="Disordered" evidence="8">
    <location>
        <begin position="128"/>
        <end position="156"/>
    </location>
</feature>
<dbReference type="HAMAP" id="MF_01325_B">
    <property type="entry name" value="Ribosomal_uL3_B"/>
    <property type="match status" value="1"/>
</dbReference>
<dbReference type="AlphaFoldDB" id="A0A2M6XB04"/>
<dbReference type="FunFam" id="3.30.160.810:FF:000001">
    <property type="entry name" value="50S ribosomal protein L3"/>
    <property type="match status" value="1"/>
</dbReference>
<reference evidence="10" key="1">
    <citation type="submission" date="2017-09" db="EMBL/GenBank/DDBJ databases">
        <title>Depth-based differentiation of microbial function through sediment-hosted aquifers and enrichment of novel symbionts in the deep terrestrial subsurface.</title>
        <authorList>
            <person name="Probst A.J."/>
            <person name="Ladd B."/>
            <person name="Jarett J.K."/>
            <person name="Geller-Mcgrath D.E."/>
            <person name="Sieber C.M.K."/>
            <person name="Emerson J.B."/>
            <person name="Anantharaman K."/>
            <person name="Thomas B.C."/>
            <person name="Malmstrom R."/>
            <person name="Stieglmeier M."/>
            <person name="Klingl A."/>
            <person name="Woyke T."/>
            <person name="Ryan C.M."/>
            <person name="Banfield J.F."/>
        </authorList>
    </citation>
    <scope>NUCLEOTIDE SEQUENCE [LARGE SCALE GENOMIC DNA]</scope>
</reference>
<organism evidence="9 10">
    <name type="scientific">Candidatus Shapirobacteria bacterium CG09_land_8_20_14_0_10_49_15</name>
    <dbReference type="NCBI Taxonomy" id="1974482"/>
    <lineage>
        <taxon>Bacteria</taxon>
        <taxon>Candidatus Shapironibacteriota</taxon>
    </lineage>
</organism>
<gene>
    <name evidence="7" type="primary">rplC</name>
    <name evidence="9" type="ORF">COT66_01770</name>
</gene>
<dbReference type="GO" id="GO:0022625">
    <property type="term" value="C:cytosolic large ribosomal subunit"/>
    <property type="evidence" value="ECO:0007669"/>
    <property type="project" value="TreeGrafter"/>
</dbReference>